<feature type="transmembrane region" description="Helical" evidence="5">
    <location>
        <begin position="388"/>
        <end position="410"/>
    </location>
</feature>
<keyword evidence="5" id="KW-1133">Transmembrane helix</keyword>
<dbReference type="GO" id="GO:0005507">
    <property type="term" value="F:copper ion binding"/>
    <property type="evidence" value="ECO:0007669"/>
    <property type="project" value="InterPro"/>
</dbReference>
<dbReference type="GO" id="GO:0042597">
    <property type="term" value="C:periplasmic space"/>
    <property type="evidence" value="ECO:0007669"/>
    <property type="project" value="InterPro"/>
</dbReference>
<dbReference type="GO" id="GO:0006825">
    <property type="term" value="P:copper ion transport"/>
    <property type="evidence" value="ECO:0007669"/>
    <property type="project" value="InterPro"/>
</dbReference>
<keyword evidence="5" id="KW-0472">Membrane</keyword>
<evidence type="ECO:0000259" key="7">
    <source>
        <dbReference type="Pfam" id="PF04234"/>
    </source>
</evidence>
<dbReference type="InterPro" id="IPR014756">
    <property type="entry name" value="Ig_E-set"/>
</dbReference>
<dbReference type="Gene3D" id="2.60.40.1220">
    <property type="match status" value="1"/>
</dbReference>
<dbReference type="SUPFAM" id="SSF81296">
    <property type="entry name" value="E set domains"/>
    <property type="match status" value="1"/>
</dbReference>
<feature type="transmembrane region" description="Helical" evidence="5">
    <location>
        <begin position="228"/>
        <end position="246"/>
    </location>
</feature>
<evidence type="ECO:0000256" key="5">
    <source>
        <dbReference type="SAM" id="Phobius"/>
    </source>
</evidence>
<name>A0AAW7YNI2_9STAP</name>
<evidence type="ECO:0000256" key="2">
    <source>
        <dbReference type="ARBA" id="ARBA00022723"/>
    </source>
</evidence>
<keyword evidence="3 6" id="KW-0732">Signal</keyword>
<dbReference type="GO" id="GO:0030313">
    <property type="term" value="C:cell envelope"/>
    <property type="evidence" value="ECO:0007669"/>
    <property type="project" value="UniProtKB-SubCell"/>
</dbReference>
<dbReference type="InterPro" id="IPR014755">
    <property type="entry name" value="Cu-Rt/internalin_Ig-like"/>
</dbReference>
<keyword evidence="2" id="KW-0479">Metal-binding</keyword>
<keyword evidence="4" id="KW-0186">Copper</keyword>
<feature type="transmembrane region" description="Helical" evidence="5">
    <location>
        <begin position="147"/>
        <end position="169"/>
    </location>
</feature>
<dbReference type="PANTHER" id="PTHR34820">
    <property type="entry name" value="INNER MEMBRANE PROTEIN YEBZ"/>
    <property type="match status" value="1"/>
</dbReference>
<dbReference type="EMBL" id="JAUOQO010000001">
    <property type="protein sequence ID" value="MDO6572562.1"/>
    <property type="molecule type" value="Genomic_DNA"/>
</dbReference>
<dbReference type="AlphaFoldDB" id="A0AAW7YNI2"/>
<feature type="domain" description="CopC" evidence="7">
    <location>
        <begin position="33"/>
        <end position="127"/>
    </location>
</feature>
<dbReference type="PANTHER" id="PTHR34820:SF4">
    <property type="entry name" value="INNER MEMBRANE PROTEIN YEBZ"/>
    <property type="match status" value="1"/>
</dbReference>
<evidence type="ECO:0000256" key="3">
    <source>
        <dbReference type="ARBA" id="ARBA00022729"/>
    </source>
</evidence>
<evidence type="ECO:0000313" key="9">
    <source>
        <dbReference type="Proteomes" id="UP001170310"/>
    </source>
</evidence>
<feature type="transmembrane region" description="Helical" evidence="5">
    <location>
        <begin position="353"/>
        <end position="376"/>
    </location>
</feature>
<evidence type="ECO:0000313" key="8">
    <source>
        <dbReference type="EMBL" id="MDO6572562.1"/>
    </source>
</evidence>
<dbReference type="InterPro" id="IPR007348">
    <property type="entry name" value="CopC_dom"/>
</dbReference>
<evidence type="ECO:0000256" key="1">
    <source>
        <dbReference type="ARBA" id="ARBA00004196"/>
    </source>
</evidence>
<keyword evidence="5" id="KW-0812">Transmembrane</keyword>
<protein>
    <submittedName>
        <fullName evidence="8">Copper resistance protein CopC</fullName>
    </submittedName>
</protein>
<feature type="transmembrane region" description="Helical" evidence="5">
    <location>
        <begin position="278"/>
        <end position="303"/>
    </location>
</feature>
<feature type="chain" id="PRO_5043689895" evidence="6">
    <location>
        <begin position="35"/>
        <end position="417"/>
    </location>
</feature>
<sequence length="417" mass="46986">MVHINKYPKIIIAVMVMFFLSLLPSMMNQASAHATLEKTNPKQDGVVKQMPEEIELEFNEPVNSKYSNITLYNDEGKELGKVKPSTSGWAKTLTFSPDKVGKGTHTIKWQAISADGHEVGDQFEFSVGKVTAKDIDTSSAFYAEPSFWFGVMRYIAEGTTIILVGLFWLNGIAKRRQLHSFELFPKQMSISFMMIMAYIMALLLYMMTLTSDVVDAILSLKIDVLMQFPFILSSIAMIVLYALIIIRNMDRIWYWLVSIVMILTISMSGHAWSQSIPIWSIAIRTIHIAGMTLWLGALAYLVWYMVNNNSSERLKNIRSMLFKVNTIAVAMIIISGVLMAIDETNILAIWSNMQTWTILILVKVIGTLIMMALGLYQTTKALGKRQQVNKVTLIIELIIGIILIFVGVMMSQINIPG</sequence>
<proteinExistence type="predicted"/>
<dbReference type="GO" id="GO:0005886">
    <property type="term" value="C:plasma membrane"/>
    <property type="evidence" value="ECO:0007669"/>
    <property type="project" value="TreeGrafter"/>
</dbReference>
<accession>A0AAW7YNI2</accession>
<feature type="signal peptide" evidence="6">
    <location>
        <begin position="1"/>
        <end position="34"/>
    </location>
</feature>
<reference evidence="8" key="1">
    <citation type="submission" date="2023-07" db="EMBL/GenBank/DDBJ databases">
        <title>Genome content predicts the carbon catabolic preferences of heterotrophic bacteria.</title>
        <authorList>
            <person name="Gralka M."/>
        </authorList>
    </citation>
    <scope>NUCLEOTIDE SEQUENCE</scope>
    <source>
        <strain evidence="8">E2R20</strain>
    </source>
</reference>
<dbReference type="Pfam" id="PF04234">
    <property type="entry name" value="CopC"/>
    <property type="match status" value="1"/>
</dbReference>
<dbReference type="GO" id="GO:0046688">
    <property type="term" value="P:response to copper ion"/>
    <property type="evidence" value="ECO:0007669"/>
    <property type="project" value="InterPro"/>
</dbReference>
<feature type="transmembrane region" description="Helical" evidence="5">
    <location>
        <begin position="253"/>
        <end position="272"/>
    </location>
</feature>
<dbReference type="GeneID" id="72469558"/>
<dbReference type="InterPro" id="IPR032694">
    <property type="entry name" value="CopC/D"/>
</dbReference>
<dbReference type="RefSeq" id="WP_037555564.1">
    <property type="nucleotide sequence ID" value="NZ_JAUOQO010000001.1"/>
</dbReference>
<organism evidence="8 9">
    <name type="scientific">Staphylococcus pasteuri_A</name>
    <dbReference type="NCBI Taxonomy" id="3062664"/>
    <lineage>
        <taxon>Bacteria</taxon>
        <taxon>Bacillati</taxon>
        <taxon>Bacillota</taxon>
        <taxon>Bacilli</taxon>
        <taxon>Bacillales</taxon>
        <taxon>Staphylococcaceae</taxon>
        <taxon>Staphylococcus</taxon>
    </lineage>
</organism>
<comment type="subcellular location">
    <subcellularLocation>
        <location evidence="1">Cell envelope</location>
    </subcellularLocation>
</comment>
<keyword evidence="9" id="KW-1185">Reference proteome</keyword>
<feature type="transmembrane region" description="Helical" evidence="5">
    <location>
        <begin position="324"/>
        <end position="341"/>
    </location>
</feature>
<comment type="caution">
    <text evidence="8">The sequence shown here is derived from an EMBL/GenBank/DDBJ whole genome shotgun (WGS) entry which is preliminary data.</text>
</comment>
<dbReference type="Proteomes" id="UP001170310">
    <property type="component" value="Unassembled WGS sequence"/>
</dbReference>
<evidence type="ECO:0000256" key="6">
    <source>
        <dbReference type="SAM" id="SignalP"/>
    </source>
</evidence>
<feature type="transmembrane region" description="Helical" evidence="5">
    <location>
        <begin position="190"/>
        <end position="208"/>
    </location>
</feature>
<evidence type="ECO:0000256" key="4">
    <source>
        <dbReference type="ARBA" id="ARBA00023008"/>
    </source>
</evidence>
<gene>
    <name evidence="8" type="ORF">Q4528_00145</name>
</gene>